<evidence type="ECO:0000313" key="2">
    <source>
        <dbReference type="Proteomes" id="UP000821853"/>
    </source>
</evidence>
<proteinExistence type="predicted"/>
<accession>A0A9J6HAM4</accession>
<keyword evidence="2" id="KW-1185">Reference proteome</keyword>
<reference evidence="1 2" key="1">
    <citation type="journal article" date="2020" name="Cell">
        <title>Large-Scale Comparative Analyses of Tick Genomes Elucidate Their Genetic Diversity and Vector Capacities.</title>
        <authorList>
            <consortium name="Tick Genome and Microbiome Consortium (TIGMIC)"/>
            <person name="Jia N."/>
            <person name="Wang J."/>
            <person name="Shi W."/>
            <person name="Du L."/>
            <person name="Sun Y."/>
            <person name="Zhan W."/>
            <person name="Jiang J.F."/>
            <person name="Wang Q."/>
            <person name="Zhang B."/>
            <person name="Ji P."/>
            <person name="Bell-Sakyi L."/>
            <person name="Cui X.M."/>
            <person name="Yuan T.T."/>
            <person name="Jiang B.G."/>
            <person name="Yang W.F."/>
            <person name="Lam T.T."/>
            <person name="Chang Q.C."/>
            <person name="Ding S.J."/>
            <person name="Wang X.J."/>
            <person name="Zhu J.G."/>
            <person name="Ruan X.D."/>
            <person name="Zhao L."/>
            <person name="Wei J.T."/>
            <person name="Ye R.Z."/>
            <person name="Que T.C."/>
            <person name="Du C.H."/>
            <person name="Zhou Y.H."/>
            <person name="Cheng J.X."/>
            <person name="Dai P.F."/>
            <person name="Guo W.B."/>
            <person name="Han X.H."/>
            <person name="Huang E.J."/>
            <person name="Li L.F."/>
            <person name="Wei W."/>
            <person name="Gao Y.C."/>
            <person name="Liu J.Z."/>
            <person name="Shao H.Z."/>
            <person name="Wang X."/>
            <person name="Wang C.C."/>
            <person name="Yang T.C."/>
            <person name="Huo Q.B."/>
            <person name="Li W."/>
            <person name="Chen H.Y."/>
            <person name="Chen S.E."/>
            <person name="Zhou L.G."/>
            <person name="Ni X.B."/>
            <person name="Tian J.H."/>
            <person name="Sheng Y."/>
            <person name="Liu T."/>
            <person name="Pan Y.S."/>
            <person name="Xia L.Y."/>
            <person name="Li J."/>
            <person name="Zhao F."/>
            <person name="Cao W.C."/>
        </authorList>
    </citation>
    <scope>NUCLEOTIDE SEQUENCE [LARGE SCALE GENOMIC DNA]</scope>
    <source>
        <strain evidence="1">HaeL-2018</strain>
    </source>
</reference>
<gene>
    <name evidence="1" type="ORF">HPB48_026116</name>
</gene>
<sequence length="136" mass="14945">MYNYHHQHTKCALANSPSPVGSSRCHARQWWREVSEEFDAWDEVTEELAVGAAVTFEDCVQYDDEACTSAERTTEGIVNTVRCDDGTSAEDAYSDAETGTASESAEDVCNANVLQCVAKMRTFLSRCKNAIEACSS</sequence>
<name>A0A9J6HAM4_HAELO</name>
<dbReference type="VEuPathDB" id="VectorBase:HLOH_043998"/>
<comment type="caution">
    <text evidence="1">The sequence shown here is derived from an EMBL/GenBank/DDBJ whole genome shotgun (WGS) entry which is preliminary data.</text>
</comment>
<organism evidence="1 2">
    <name type="scientific">Haemaphysalis longicornis</name>
    <name type="common">Bush tick</name>
    <dbReference type="NCBI Taxonomy" id="44386"/>
    <lineage>
        <taxon>Eukaryota</taxon>
        <taxon>Metazoa</taxon>
        <taxon>Ecdysozoa</taxon>
        <taxon>Arthropoda</taxon>
        <taxon>Chelicerata</taxon>
        <taxon>Arachnida</taxon>
        <taxon>Acari</taxon>
        <taxon>Parasitiformes</taxon>
        <taxon>Ixodida</taxon>
        <taxon>Ixodoidea</taxon>
        <taxon>Ixodidae</taxon>
        <taxon>Haemaphysalinae</taxon>
        <taxon>Haemaphysalis</taxon>
    </lineage>
</organism>
<dbReference type="Proteomes" id="UP000821853">
    <property type="component" value="Unassembled WGS sequence"/>
</dbReference>
<evidence type="ECO:0000313" key="1">
    <source>
        <dbReference type="EMBL" id="KAH9384130.1"/>
    </source>
</evidence>
<dbReference type="EMBL" id="JABSTR010001638">
    <property type="protein sequence ID" value="KAH9384130.1"/>
    <property type="molecule type" value="Genomic_DNA"/>
</dbReference>
<dbReference type="AlphaFoldDB" id="A0A9J6HAM4"/>
<dbReference type="OrthoDB" id="9909311at2759"/>
<protein>
    <submittedName>
        <fullName evidence="1">Uncharacterized protein</fullName>
    </submittedName>
</protein>